<dbReference type="InterPro" id="IPR016024">
    <property type="entry name" value="ARM-type_fold"/>
</dbReference>
<feature type="region of interest" description="Disordered" evidence="1">
    <location>
        <begin position="790"/>
        <end position="821"/>
    </location>
</feature>
<dbReference type="GO" id="GO:0035869">
    <property type="term" value="C:ciliary transition zone"/>
    <property type="evidence" value="ECO:0007669"/>
    <property type="project" value="TreeGrafter"/>
</dbReference>
<dbReference type="SMART" id="SM01297">
    <property type="entry name" value="KAP"/>
    <property type="match status" value="1"/>
</dbReference>
<proteinExistence type="evidence at transcript level"/>
<dbReference type="SMART" id="SM00185">
    <property type="entry name" value="ARM"/>
    <property type="match status" value="5"/>
</dbReference>
<dbReference type="Pfam" id="PF05804">
    <property type="entry name" value="KAP"/>
    <property type="match status" value="1"/>
</dbReference>
<dbReference type="SUPFAM" id="SSF48371">
    <property type="entry name" value="ARM repeat"/>
    <property type="match status" value="1"/>
</dbReference>
<protein>
    <submittedName>
        <fullName evidence="2">Kinesin-associated protein 3-like</fullName>
    </submittedName>
</protein>
<feature type="region of interest" description="Disordered" evidence="1">
    <location>
        <begin position="256"/>
        <end position="299"/>
    </location>
</feature>
<sequence>MLQVEDARYLKKKVKVLSLDVHPTEKALVVNYEMEATILGQLGDPMLGDKKECQKIIRLKSLDAKSDVNTVAREVLDKCKLIHSSKLTEVQHLISYLKARKRTDCKTDPMNRSTNSDLTSSSSSLSTSMTGSLTSSFNKEDLHGTAYFAELDSYQELLYEELPNKIKGTSLILQLARNPDYLSELSLNEAVLGALARVLREDWKKSLDLSYNIVYIFFCFSAFSNFHSVISHFKIGSLCMDILDGELQRADQLREQLSSKRRGGKGSAGSNKGGSASSNGSSSSLNISEGGDGGEEANAAPAMAGMDKTYAKYQAVLDKQDQVLRVCTYLLLNIAEDAKVEEKMRRKNIVGLLVRMLDRRSQHLLLLLLSFMKKLSIYTENKDDMCDLNVVEKVSRLLPSTDANLTDVALRLLLNLSFDAILRHSIIKCGLLPKLIPMIESEQHQQAALSLLYHLSVDDKCKSLFTYTDCIPILMKLILSHSDSQVPLEVMALAVNVAGNRRNAQLICEQDGLKLLVRRAIKNRDPLLMKMVRNIAQHEGPTRELFKAHVEALCSVVSGPVTDEFVLECVGVLGNLALPHLDYTSLLTNFGLLAWIQEKLTPDCSSADDLILEVVVLLGTLAGDECAAAVLLQRGLLTTLVQLINDKQEDDELVLQILYVFYQLCRHEDTRDDVISTREVPAYLIDLMHDNNVEIRRVCDTTLDIIAEQSPEWAGKIQQHKFRWHNSQWLDMVDSYPYGGGEGEDACGGGGGAEELLLLDGAGEGGLAASFLHHSDVLASQHSLFSDGLSSPDSEEFLSSILPPALQRPPTASNRYSGDFE</sequence>
<dbReference type="Gene3D" id="1.25.10.10">
    <property type="entry name" value="Leucine-rich Repeat Variant"/>
    <property type="match status" value="1"/>
</dbReference>
<dbReference type="GO" id="GO:0007018">
    <property type="term" value="P:microtubule-based movement"/>
    <property type="evidence" value="ECO:0007669"/>
    <property type="project" value="TreeGrafter"/>
</dbReference>
<dbReference type="AlphaFoldDB" id="A0A6A7G3H2"/>
<dbReference type="EMBL" id="IACT01006424">
    <property type="protein sequence ID" value="LAC25557.1"/>
    <property type="molecule type" value="mRNA"/>
</dbReference>
<organism evidence="2">
    <name type="scientific">Hirondellea gigas</name>
    <dbReference type="NCBI Taxonomy" id="1518452"/>
    <lineage>
        <taxon>Eukaryota</taxon>
        <taxon>Metazoa</taxon>
        <taxon>Ecdysozoa</taxon>
        <taxon>Arthropoda</taxon>
        <taxon>Crustacea</taxon>
        <taxon>Multicrustacea</taxon>
        <taxon>Malacostraca</taxon>
        <taxon>Eumalacostraca</taxon>
        <taxon>Peracarida</taxon>
        <taxon>Amphipoda</taxon>
        <taxon>Amphilochidea</taxon>
        <taxon>Lysianassida</taxon>
        <taxon>Lysianassidira</taxon>
        <taxon>Lysianassoidea</taxon>
        <taxon>Lysianassidae</taxon>
        <taxon>Hirondellea</taxon>
    </lineage>
</organism>
<dbReference type="GO" id="GO:0044782">
    <property type="term" value="P:cilium organization"/>
    <property type="evidence" value="ECO:0007669"/>
    <property type="project" value="TreeGrafter"/>
</dbReference>
<evidence type="ECO:0000313" key="2">
    <source>
        <dbReference type="EMBL" id="LAC25557.1"/>
    </source>
</evidence>
<dbReference type="GO" id="GO:0019894">
    <property type="term" value="F:kinesin binding"/>
    <property type="evidence" value="ECO:0007669"/>
    <property type="project" value="InterPro"/>
</dbReference>
<dbReference type="InterPro" id="IPR008658">
    <property type="entry name" value="KAP3"/>
</dbReference>
<dbReference type="GO" id="GO:0016939">
    <property type="term" value="C:kinesin II complex"/>
    <property type="evidence" value="ECO:0007669"/>
    <property type="project" value="TreeGrafter"/>
</dbReference>
<dbReference type="GO" id="GO:0005930">
    <property type="term" value="C:axoneme"/>
    <property type="evidence" value="ECO:0007669"/>
    <property type="project" value="TreeGrafter"/>
</dbReference>
<dbReference type="InterPro" id="IPR011989">
    <property type="entry name" value="ARM-like"/>
</dbReference>
<feature type="compositionally biased region" description="Low complexity" evidence="1">
    <location>
        <begin position="268"/>
        <end position="284"/>
    </location>
</feature>
<reference evidence="2" key="1">
    <citation type="submission" date="2017-11" db="EMBL/GenBank/DDBJ databases">
        <title>The sensing device of the deep-sea amphipod.</title>
        <authorList>
            <person name="Kobayashi H."/>
            <person name="Nagahama T."/>
            <person name="Arai W."/>
            <person name="Sasagawa Y."/>
            <person name="Umeda M."/>
            <person name="Hayashi T."/>
            <person name="Nikaido I."/>
            <person name="Watanabe H."/>
            <person name="Oguri K."/>
            <person name="Kitazato H."/>
            <person name="Fujioka K."/>
            <person name="Kido Y."/>
            <person name="Takami H."/>
        </authorList>
    </citation>
    <scope>NUCLEOTIDE SEQUENCE</scope>
    <source>
        <tissue evidence="2">Whole body</tissue>
    </source>
</reference>
<dbReference type="InterPro" id="IPR000225">
    <property type="entry name" value="Armadillo"/>
</dbReference>
<evidence type="ECO:0000256" key="1">
    <source>
        <dbReference type="SAM" id="MobiDB-lite"/>
    </source>
</evidence>
<accession>A0A6A7G3H2</accession>
<dbReference type="PANTHER" id="PTHR15605:SF2">
    <property type="entry name" value="KINESIN-ASSOCIATED PROTEIN 3"/>
    <property type="match status" value="1"/>
</dbReference>
<feature type="compositionally biased region" description="Polar residues" evidence="1">
    <location>
        <begin position="810"/>
        <end position="821"/>
    </location>
</feature>
<feature type="region of interest" description="Disordered" evidence="1">
    <location>
        <begin position="105"/>
        <end position="125"/>
    </location>
</feature>
<feature type="compositionally biased region" description="Low complexity" evidence="1">
    <location>
        <begin position="113"/>
        <end position="125"/>
    </location>
</feature>
<name>A0A6A7G3H2_9CRUS</name>
<dbReference type="PANTHER" id="PTHR15605">
    <property type="entry name" value="KINESIN-ASSOCIATED PROTEINS"/>
    <property type="match status" value="1"/>
</dbReference>